<dbReference type="CDD" id="cd00093">
    <property type="entry name" value="HTH_XRE"/>
    <property type="match status" value="1"/>
</dbReference>
<dbReference type="InterPro" id="IPR010982">
    <property type="entry name" value="Lambda_DNA-bd_dom_sf"/>
</dbReference>
<evidence type="ECO:0000259" key="1">
    <source>
        <dbReference type="PROSITE" id="PS50943"/>
    </source>
</evidence>
<dbReference type="RefSeq" id="WP_179431326.1">
    <property type="nucleotide sequence ID" value="NZ_BAABLC010000005.1"/>
</dbReference>
<evidence type="ECO:0000313" key="3">
    <source>
        <dbReference type="Proteomes" id="UP000552045"/>
    </source>
</evidence>
<dbReference type="GO" id="GO:0003677">
    <property type="term" value="F:DNA binding"/>
    <property type="evidence" value="ECO:0007669"/>
    <property type="project" value="InterPro"/>
</dbReference>
<name>A0A7Y9ETE4_9MICO</name>
<dbReference type="SMART" id="SM00530">
    <property type="entry name" value="HTH_XRE"/>
    <property type="match status" value="1"/>
</dbReference>
<organism evidence="2 3">
    <name type="scientific">Microbacterium pseudoresistens</name>
    <dbReference type="NCBI Taxonomy" id="640634"/>
    <lineage>
        <taxon>Bacteria</taxon>
        <taxon>Bacillati</taxon>
        <taxon>Actinomycetota</taxon>
        <taxon>Actinomycetes</taxon>
        <taxon>Micrococcales</taxon>
        <taxon>Microbacteriaceae</taxon>
        <taxon>Microbacterium</taxon>
    </lineage>
</organism>
<dbReference type="Gene3D" id="1.10.260.40">
    <property type="entry name" value="lambda repressor-like DNA-binding domains"/>
    <property type="match status" value="1"/>
</dbReference>
<feature type="domain" description="HTH cro/C1-type" evidence="1">
    <location>
        <begin position="16"/>
        <end position="70"/>
    </location>
</feature>
<proteinExistence type="predicted"/>
<keyword evidence="3" id="KW-1185">Reference proteome</keyword>
<protein>
    <submittedName>
        <fullName evidence="2">Transcriptional regulator with XRE-family HTH domain</fullName>
    </submittedName>
</protein>
<dbReference type="SUPFAM" id="SSF47413">
    <property type="entry name" value="lambda repressor-like DNA-binding domains"/>
    <property type="match status" value="1"/>
</dbReference>
<sequence>MPRVPSPAAAHIGGRIRQAREAATLTQDGLAHVSGIDSSNIRAYESGRALPNLFTLVRIADAVGTDPGTLLAGLELEMFPVAASDARRRG</sequence>
<dbReference type="Proteomes" id="UP000552045">
    <property type="component" value="Unassembled WGS sequence"/>
</dbReference>
<dbReference type="InterPro" id="IPR001387">
    <property type="entry name" value="Cro/C1-type_HTH"/>
</dbReference>
<dbReference type="Pfam" id="PF13560">
    <property type="entry name" value="HTH_31"/>
    <property type="match status" value="1"/>
</dbReference>
<evidence type="ECO:0000313" key="2">
    <source>
        <dbReference type="EMBL" id="NYD53627.1"/>
    </source>
</evidence>
<gene>
    <name evidence="2" type="ORF">BKA02_000682</name>
</gene>
<reference evidence="2 3" key="1">
    <citation type="submission" date="2020-07" db="EMBL/GenBank/DDBJ databases">
        <title>Sequencing the genomes of 1000 actinobacteria strains.</title>
        <authorList>
            <person name="Klenk H.-P."/>
        </authorList>
    </citation>
    <scope>NUCLEOTIDE SEQUENCE [LARGE SCALE GENOMIC DNA]</scope>
    <source>
        <strain evidence="2 3">DSM 22185</strain>
    </source>
</reference>
<dbReference type="AlphaFoldDB" id="A0A7Y9ETE4"/>
<comment type="caution">
    <text evidence="2">The sequence shown here is derived from an EMBL/GenBank/DDBJ whole genome shotgun (WGS) entry which is preliminary data.</text>
</comment>
<dbReference type="PROSITE" id="PS50943">
    <property type="entry name" value="HTH_CROC1"/>
    <property type="match status" value="1"/>
</dbReference>
<accession>A0A7Y9ETE4</accession>
<dbReference type="EMBL" id="JACCBH010000001">
    <property type="protein sequence ID" value="NYD53627.1"/>
    <property type="molecule type" value="Genomic_DNA"/>
</dbReference>